<evidence type="ECO:0000256" key="1">
    <source>
        <dbReference type="ARBA" id="ARBA00004479"/>
    </source>
</evidence>
<dbReference type="FunFam" id="1.10.510.10:FF:000554">
    <property type="entry name" value="Predicted protein"/>
    <property type="match status" value="1"/>
</dbReference>
<feature type="region of interest" description="Disordered" evidence="8">
    <location>
        <begin position="1010"/>
        <end position="1145"/>
    </location>
</feature>
<feature type="transmembrane region" description="Helical" evidence="9">
    <location>
        <begin position="12"/>
        <end position="30"/>
    </location>
</feature>
<dbReference type="SMART" id="SM00219">
    <property type="entry name" value="TyrKc"/>
    <property type="match status" value="1"/>
</dbReference>
<dbReference type="PRINTS" id="PR00109">
    <property type="entry name" value="TYRKINASE"/>
</dbReference>
<dbReference type="InterPro" id="IPR011009">
    <property type="entry name" value="Kinase-like_dom_sf"/>
</dbReference>
<evidence type="ECO:0000256" key="2">
    <source>
        <dbReference type="ARBA" id="ARBA00022679"/>
    </source>
</evidence>
<keyword evidence="11" id="KW-0675">Receptor</keyword>
<dbReference type="PROSITE" id="PS00109">
    <property type="entry name" value="PROTEIN_KINASE_TYR"/>
    <property type="match status" value="1"/>
</dbReference>
<keyword evidence="4" id="KW-0418">Kinase</keyword>
<dbReference type="InterPro" id="IPR050122">
    <property type="entry name" value="RTK"/>
</dbReference>
<evidence type="ECO:0000256" key="8">
    <source>
        <dbReference type="SAM" id="MobiDB-lite"/>
    </source>
</evidence>
<comment type="catalytic activity">
    <reaction evidence="7">
        <text>L-tyrosyl-[protein] + ATP = O-phospho-L-tyrosyl-[protein] + ADP + H(+)</text>
        <dbReference type="Rhea" id="RHEA:10596"/>
        <dbReference type="Rhea" id="RHEA-COMP:10136"/>
        <dbReference type="Rhea" id="RHEA-COMP:20101"/>
        <dbReference type="ChEBI" id="CHEBI:15378"/>
        <dbReference type="ChEBI" id="CHEBI:30616"/>
        <dbReference type="ChEBI" id="CHEBI:46858"/>
        <dbReference type="ChEBI" id="CHEBI:61978"/>
        <dbReference type="ChEBI" id="CHEBI:456216"/>
        <dbReference type="EC" id="2.7.10.1"/>
    </reaction>
</comment>
<dbReference type="CDD" id="cd00192">
    <property type="entry name" value="PTKc"/>
    <property type="match status" value="1"/>
</dbReference>
<proteinExistence type="predicted"/>
<dbReference type="InterPro" id="IPR011641">
    <property type="entry name" value="Tyr-kin_ephrin_A/B_rcpt-like"/>
</dbReference>
<dbReference type="PANTHER" id="PTHR24416:SF611">
    <property type="entry name" value="TYROSINE-PROTEIN KINASE TRANSMEMBRANE RECEPTOR ROR"/>
    <property type="match status" value="1"/>
</dbReference>
<evidence type="ECO:0000256" key="9">
    <source>
        <dbReference type="SAM" id="Phobius"/>
    </source>
</evidence>
<dbReference type="PANTHER" id="PTHR24416">
    <property type="entry name" value="TYROSINE-PROTEIN KINASE RECEPTOR"/>
    <property type="match status" value="1"/>
</dbReference>
<evidence type="ECO:0000313" key="12">
    <source>
        <dbReference type="Proteomes" id="UP001152795"/>
    </source>
</evidence>
<evidence type="ECO:0000313" key="11">
    <source>
        <dbReference type="EMBL" id="CAB3987721.1"/>
    </source>
</evidence>
<comment type="subcellular location">
    <subcellularLocation>
        <location evidence="1">Membrane</location>
        <topology evidence="1">Single-pass type I membrane protein</topology>
    </subcellularLocation>
</comment>
<sequence>IERSADKCVRMTSVIVFLLFAMSGILNTVAQEGRIPKETCQLLKYELKHRFIQDPNIDIEKLTPNTETLEGLRRFITSEKRCSIATDIHVFEIMYDNTPDGGIPTYTETIKIKVSANRTIEKPRDRVTSLTICFDDVIAAVGADINFQNSLRLNVSGTLVGSSPAKSISVGRESCCHVIYKFPVSINQCCKPGFLEDGDNCACPKGEFLNETSCDACPEDTYQPNPKSSSCLSCPNRTTTYGKTGADSSLSCLRACLPGQSYNLTSQKCGTCPKNTYQPQQGELECITCPNQTITKISGSTRREDCVQSCPEGSFYSFTRNDCELCPKNFFQTQKGQFNCAPCPTARVTVSNGSKLQEDCLKSCSRGSFFNRTKQGCQECPLNTYEPNFGAFECISCPDGGITLNTSSTTLEDCSRNCSAGSFHNFTTKKCENCPLHSYQPKAGQTSCIACQDGRITMKVSTVREEDCIIACSAGNYYNLTMETCKVCPLNSYQNLEAATSCLSCPANRITRKTGAASLTECISVSDAEESPGEDLTVIVAIPVVLTVLVVSACLLLICFYRRWRKENDRRMSAGPLDPRRRAFTDSDPEMAQRPKLNSVASMPNHHYKMKGAGLRPDDLRPSIRIANIPKELEIPRENLKFLGQVLGKGNFGKVEKAILLKDDRTENVVAVKMIKGGGTFSDEKELFDELEMLASLYPHPHPNIVNLVGGCTTSNGPLFVVVEYCGEGNLLKYLQKNQIQAKPKQEYVNIFPKAEKPGIKYEWKLQKALEICHGMTHLAKFKIIHRDVAARNVLLDENWVAKISDFGMARDIYVKQIYRKDTEGFLPVRWMAIESLESFIYNTQSDIWSFGILLWEIMSDGRVPYNNILDHTQLLNYIKSGRIMKRPKNCPKDLYHIMEKCWAKNPPDRPAFESLKDALEVLYENEVHKEDALPQRILRKFSSRRKKRRNEEDIENPGGKTRAKKTLSNSSGKKIAKIDEEEPNGEKVGKAEEKETKMEVLDPANETLNNEFENQGYQKSAGSSTSKEHDGSEKSPMKLEPKASNDNTFELDTISEMPVSRQNEEIQDSSIDYEEIQESSHDNEEDQKERTLSDSAEVFTTSLQHEIENELKPPTESVQNDGSSSIPDELTDASERPRMFSTDC</sequence>
<dbReference type="PROSITE" id="PS50011">
    <property type="entry name" value="PROTEIN_KINASE_DOM"/>
    <property type="match status" value="1"/>
</dbReference>
<dbReference type="GO" id="GO:0004714">
    <property type="term" value="F:transmembrane receptor protein tyrosine kinase activity"/>
    <property type="evidence" value="ECO:0007669"/>
    <property type="project" value="UniProtKB-EC"/>
</dbReference>
<feature type="transmembrane region" description="Helical" evidence="9">
    <location>
        <begin position="536"/>
        <end position="561"/>
    </location>
</feature>
<keyword evidence="9" id="KW-0812">Transmembrane</keyword>
<protein>
    <submittedName>
        <fullName evidence="11">Angiopoietin-1 receptor-like</fullName>
    </submittedName>
</protein>
<dbReference type="GO" id="GO:0005886">
    <property type="term" value="C:plasma membrane"/>
    <property type="evidence" value="ECO:0007669"/>
    <property type="project" value="TreeGrafter"/>
</dbReference>
<evidence type="ECO:0000256" key="5">
    <source>
        <dbReference type="ARBA" id="ARBA00022840"/>
    </source>
</evidence>
<dbReference type="InterPro" id="IPR009030">
    <property type="entry name" value="Growth_fac_rcpt_cys_sf"/>
</dbReference>
<dbReference type="InterPro" id="IPR000719">
    <property type="entry name" value="Prot_kinase_dom"/>
</dbReference>
<keyword evidence="6" id="KW-0829">Tyrosine-protein kinase</keyword>
<feature type="compositionally biased region" description="Polar residues" evidence="8">
    <location>
        <begin position="1010"/>
        <end position="1026"/>
    </location>
</feature>
<dbReference type="InterPro" id="IPR020635">
    <property type="entry name" value="Tyr_kinase_cat_dom"/>
</dbReference>
<dbReference type="GO" id="GO:0007169">
    <property type="term" value="P:cell surface receptor protein tyrosine kinase signaling pathway"/>
    <property type="evidence" value="ECO:0007669"/>
    <property type="project" value="TreeGrafter"/>
</dbReference>
<evidence type="ECO:0000259" key="10">
    <source>
        <dbReference type="PROSITE" id="PS50011"/>
    </source>
</evidence>
<dbReference type="InterPro" id="IPR008266">
    <property type="entry name" value="Tyr_kinase_AS"/>
</dbReference>
<feature type="domain" description="Protein kinase" evidence="10">
    <location>
        <begin position="641"/>
        <end position="923"/>
    </location>
</feature>
<dbReference type="GO" id="GO:0043235">
    <property type="term" value="C:receptor complex"/>
    <property type="evidence" value="ECO:0007669"/>
    <property type="project" value="TreeGrafter"/>
</dbReference>
<dbReference type="Gene3D" id="2.10.50.10">
    <property type="entry name" value="Tumor Necrosis Factor Receptor, subunit A, domain 2"/>
    <property type="match status" value="6"/>
</dbReference>
<dbReference type="InterPro" id="IPR017441">
    <property type="entry name" value="Protein_kinase_ATP_BS"/>
</dbReference>
<keyword evidence="3" id="KW-0547">Nucleotide-binding</keyword>
<evidence type="ECO:0000256" key="7">
    <source>
        <dbReference type="ARBA" id="ARBA00051243"/>
    </source>
</evidence>
<evidence type="ECO:0000256" key="6">
    <source>
        <dbReference type="ARBA" id="ARBA00023137"/>
    </source>
</evidence>
<feature type="compositionally biased region" description="Basic and acidic residues" evidence="8">
    <location>
        <begin position="985"/>
        <end position="998"/>
    </location>
</feature>
<keyword evidence="5" id="KW-0067">ATP-binding</keyword>
<feature type="region of interest" description="Disordered" evidence="8">
    <location>
        <begin position="942"/>
        <end position="998"/>
    </location>
</feature>
<comment type="caution">
    <text evidence="11">The sequence shown here is derived from an EMBL/GenBank/DDBJ whole genome shotgun (WGS) entry which is preliminary data.</text>
</comment>
<keyword evidence="2" id="KW-0808">Transferase</keyword>
<dbReference type="PROSITE" id="PS00107">
    <property type="entry name" value="PROTEIN_KINASE_ATP"/>
    <property type="match status" value="1"/>
</dbReference>
<feature type="compositionally biased region" description="Acidic residues" evidence="8">
    <location>
        <begin position="1066"/>
        <end position="1078"/>
    </location>
</feature>
<dbReference type="AlphaFoldDB" id="A0A7D9HSJ1"/>
<organism evidence="11 12">
    <name type="scientific">Paramuricea clavata</name>
    <name type="common">Red gorgonian</name>
    <name type="synonym">Violescent sea-whip</name>
    <dbReference type="NCBI Taxonomy" id="317549"/>
    <lineage>
        <taxon>Eukaryota</taxon>
        <taxon>Metazoa</taxon>
        <taxon>Cnidaria</taxon>
        <taxon>Anthozoa</taxon>
        <taxon>Octocorallia</taxon>
        <taxon>Malacalcyonacea</taxon>
        <taxon>Plexauridae</taxon>
        <taxon>Paramuricea</taxon>
    </lineage>
</organism>
<feature type="compositionally biased region" description="Basic and acidic residues" evidence="8">
    <location>
        <begin position="1079"/>
        <end position="1093"/>
    </location>
</feature>
<accession>A0A7D9HSJ1</accession>
<dbReference type="Gene3D" id="3.30.200.20">
    <property type="entry name" value="Phosphorylase Kinase, domain 1"/>
    <property type="match status" value="1"/>
</dbReference>
<feature type="non-terminal residue" evidence="11">
    <location>
        <position position="1"/>
    </location>
</feature>
<name>A0A7D9HSJ1_PARCT</name>
<evidence type="ECO:0000256" key="3">
    <source>
        <dbReference type="ARBA" id="ARBA00022741"/>
    </source>
</evidence>
<keyword evidence="12" id="KW-1185">Reference proteome</keyword>
<evidence type="ECO:0000256" key="4">
    <source>
        <dbReference type="ARBA" id="ARBA00022777"/>
    </source>
</evidence>
<keyword evidence="9" id="KW-1133">Transmembrane helix</keyword>
<dbReference type="SMART" id="SM01411">
    <property type="entry name" value="Ephrin_rec_like"/>
    <property type="match status" value="6"/>
</dbReference>
<keyword evidence="9" id="KW-0472">Membrane</keyword>
<dbReference type="OrthoDB" id="6287073at2759"/>
<dbReference type="Pfam" id="PF07714">
    <property type="entry name" value="PK_Tyr_Ser-Thr"/>
    <property type="match status" value="1"/>
</dbReference>
<dbReference type="InterPro" id="IPR001245">
    <property type="entry name" value="Ser-Thr/Tyr_kinase_cat_dom"/>
</dbReference>
<dbReference type="GO" id="GO:0005524">
    <property type="term" value="F:ATP binding"/>
    <property type="evidence" value="ECO:0007669"/>
    <property type="project" value="UniProtKB-UniRule"/>
</dbReference>
<dbReference type="Proteomes" id="UP001152795">
    <property type="component" value="Unassembled WGS sequence"/>
</dbReference>
<reference evidence="11" key="1">
    <citation type="submission" date="2020-04" db="EMBL/GenBank/DDBJ databases">
        <authorList>
            <person name="Alioto T."/>
            <person name="Alioto T."/>
            <person name="Gomez Garrido J."/>
        </authorList>
    </citation>
    <scope>NUCLEOTIDE SEQUENCE</scope>
    <source>
        <strain evidence="11">A484AB</strain>
    </source>
</reference>
<feature type="compositionally biased region" description="Polar residues" evidence="8">
    <location>
        <begin position="1117"/>
        <end position="1127"/>
    </location>
</feature>
<dbReference type="EMBL" id="CACRXK020001222">
    <property type="protein sequence ID" value="CAB3987721.1"/>
    <property type="molecule type" value="Genomic_DNA"/>
</dbReference>
<dbReference type="Pfam" id="PF07699">
    <property type="entry name" value="Ephrin_rec_like"/>
    <property type="match status" value="6"/>
</dbReference>
<dbReference type="SUPFAM" id="SSF56112">
    <property type="entry name" value="Protein kinase-like (PK-like)"/>
    <property type="match status" value="1"/>
</dbReference>
<feature type="compositionally biased region" description="Basic and acidic residues" evidence="8">
    <location>
        <begin position="1027"/>
        <end position="1044"/>
    </location>
</feature>
<dbReference type="Gene3D" id="1.10.510.10">
    <property type="entry name" value="Transferase(Phosphotransferase) domain 1"/>
    <property type="match status" value="1"/>
</dbReference>
<dbReference type="SUPFAM" id="SSF57184">
    <property type="entry name" value="Growth factor receptor domain"/>
    <property type="match status" value="2"/>
</dbReference>
<gene>
    <name evidence="11" type="ORF">PACLA_8A073420</name>
</gene>